<proteinExistence type="inferred from homology"/>
<evidence type="ECO:0000256" key="1">
    <source>
        <dbReference type="ARBA" id="ARBA00003134"/>
    </source>
</evidence>
<dbReference type="NCBIfam" id="TIGR00029">
    <property type="entry name" value="S20"/>
    <property type="match status" value="1"/>
</dbReference>
<comment type="function">
    <text evidence="1">Binds directly to 16S ribosomal RNA.</text>
</comment>
<keyword evidence="3" id="KW-0699">rRNA-binding</keyword>
<dbReference type="Gene3D" id="1.20.58.110">
    <property type="entry name" value="Ribosomal protein S20"/>
    <property type="match status" value="1"/>
</dbReference>
<dbReference type="InterPro" id="IPR036510">
    <property type="entry name" value="Ribosomal_bS20_sf"/>
</dbReference>
<dbReference type="EMBL" id="LR026963">
    <property type="protein sequence ID" value="VBB69787.1"/>
    <property type="molecule type" value="Genomic_DNA"/>
</dbReference>
<dbReference type="PANTHER" id="PTHR33398:SF1">
    <property type="entry name" value="SMALL RIBOSOMAL SUBUNIT PROTEIN BS20C"/>
    <property type="match status" value="1"/>
</dbReference>
<dbReference type="HAMAP" id="MF_00500">
    <property type="entry name" value="Ribosomal_bS20"/>
    <property type="match status" value="1"/>
</dbReference>
<reference evidence="7" key="1">
    <citation type="submission" date="2018-10" db="EMBL/GenBank/DDBJ databases">
        <authorList>
            <person name="Gruber-Vodicka H."/>
            <person name="Jaeckle O."/>
        </authorList>
    </citation>
    <scope>NUCLEOTIDE SEQUENCE</scope>
</reference>
<dbReference type="InterPro" id="IPR002583">
    <property type="entry name" value="Ribosomal_bS20"/>
</dbReference>
<keyword evidence="5 7" id="KW-0689">Ribosomal protein</keyword>
<evidence type="ECO:0000256" key="4">
    <source>
        <dbReference type="ARBA" id="ARBA00022884"/>
    </source>
</evidence>
<keyword evidence="6" id="KW-0687">Ribonucleoprotein</keyword>
<organism evidence="7">
    <name type="scientific">invertebrate metagenome</name>
    <dbReference type="NCBI Taxonomy" id="1711999"/>
    <lineage>
        <taxon>unclassified sequences</taxon>
        <taxon>metagenomes</taxon>
        <taxon>organismal metagenomes</taxon>
    </lineage>
</organism>
<dbReference type="FunFam" id="1.20.58.110:FF:000001">
    <property type="entry name" value="30S ribosomal protein S20"/>
    <property type="match status" value="1"/>
</dbReference>
<protein>
    <submittedName>
        <fullName evidence="7">SSU ribosomal protein S20p</fullName>
    </submittedName>
</protein>
<dbReference type="GO" id="GO:0006412">
    <property type="term" value="P:translation"/>
    <property type="evidence" value="ECO:0007669"/>
    <property type="project" value="InterPro"/>
</dbReference>
<comment type="similarity">
    <text evidence="2">Belongs to the bacterial ribosomal protein bS20 family.</text>
</comment>
<dbReference type="Pfam" id="PF01649">
    <property type="entry name" value="Ribosomal_S20p"/>
    <property type="match status" value="1"/>
</dbReference>
<dbReference type="GO" id="GO:0003735">
    <property type="term" value="F:structural constituent of ribosome"/>
    <property type="evidence" value="ECO:0007669"/>
    <property type="project" value="InterPro"/>
</dbReference>
<sequence>MAQHPSAKKRIRRNGRRALINRMRASRIRTCVRKVDIAITTGSKTQAKAAFEAAVPELMRGVNKGVIHCNKAARKMSRLAARIKSLVA</sequence>
<evidence type="ECO:0000313" key="7">
    <source>
        <dbReference type="EMBL" id="VBB69787.1"/>
    </source>
</evidence>
<keyword evidence="4" id="KW-0694">RNA-binding</keyword>
<evidence type="ECO:0000256" key="6">
    <source>
        <dbReference type="ARBA" id="ARBA00023274"/>
    </source>
</evidence>
<dbReference type="AlphaFoldDB" id="A0A484H6K4"/>
<dbReference type="SUPFAM" id="SSF46992">
    <property type="entry name" value="Ribosomal protein S20"/>
    <property type="match status" value="1"/>
</dbReference>
<dbReference type="GO" id="GO:0070181">
    <property type="term" value="F:small ribosomal subunit rRNA binding"/>
    <property type="evidence" value="ECO:0007669"/>
    <property type="project" value="TreeGrafter"/>
</dbReference>
<dbReference type="GO" id="GO:0015935">
    <property type="term" value="C:small ribosomal subunit"/>
    <property type="evidence" value="ECO:0007669"/>
    <property type="project" value="TreeGrafter"/>
</dbReference>
<evidence type="ECO:0000256" key="5">
    <source>
        <dbReference type="ARBA" id="ARBA00022980"/>
    </source>
</evidence>
<name>A0A484H6K4_9ZZZZ</name>
<evidence type="ECO:0000256" key="2">
    <source>
        <dbReference type="ARBA" id="ARBA00007634"/>
    </source>
</evidence>
<dbReference type="PANTHER" id="PTHR33398">
    <property type="entry name" value="30S RIBOSOMAL PROTEIN S20"/>
    <property type="match status" value="1"/>
</dbReference>
<gene>
    <name evidence="7" type="ORF">RIEGSTA812A_PEG_1260</name>
</gene>
<evidence type="ECO:0000256" key="3">
    <source>
        <dbReference type="ARBA" id="ARBA00022730"/>
    </source>
</evidence>
<accession>A0A484H6K4</accession>